<dbReference type="CDD" id="cd00093">
    <property type="entry name" value="HTH_XRE"/>
    <property type="match status" value="1"/>
</dbReference>
<dbReference type="RefSeq" id="WP_310343719.1">
    <property type="nucleotide sequence ID" value="NZ_JAVDXO010000006.1"/>
</dbReference>
<feature type="domain" description="HTH cro/C1-type" evidence="1">
    <location>
        <begin position="18"/>
        <end position="49"/>
    </location>
</feature>
<gene>
    <name evidence="2" type="ORF">J2X15_002729</name>
</gene>
<sequence length="177" mass="19627">MTKILYMPTSPNLIGPQLRALRIAQGKSQMDVAKAAGISRTTLIQIEKGMDAQMSSYQAVAEELGMALGLGGESPELAERRKARQENQAKLAASREKHLKIAALMALDDAPAREMKSQALQMVALWKERDLCSPVYIERWTQILQAEPKELARNILAMDEDWGPALRQNTPFALTLP</sequence>
<proteinExistence type="predicted"/>
<dbReference type="Proteomes" id="UP001268089">
    <property type="component" value="Unassembled WGS sequence"/>
</dbReference>
<dbReference type="SMART" id="SM00530">
    <property type="entry name" value="HTH_XRE"/>
    <property type="match status" value="1"/>
</dbReference>
<evidence type="ECO:0000313" key="2">
    <source>
        <dbReference type="EMBL" id="MDR7307442.1"/>
    </source>
</evidence>
<protein>
    <submittedName>
        <fullName evidence="2">Transcriptional regulator with XRE-family HTH domain</fullName>
    </submittedName>
</protein>
<dbReference type="EMBL" id="JAVDXO010000006">
    <property type="protein sequence ID" value="MDR7307442.1"/>
    <property type="molecule type" value="Genomic_DNA"/>
</dbReference>
<name>A0ABU1ZPG9_9BURK</name>
<dbReference type="SUPFAM" id="SSF47413">
    <property type="entry name" value="lambda repressor-like DNA-binding domains"/>
    <property type="match status" value="1"/>
</dbReference>
<keyword evidence="3" id="KW-1185">Reference proteome</keyword>
<dbReference type="PROSITE" id="PS50943">
    <property type="entry name" value="HTH_CROC1"/>
    <property type="match status" value="1"/>
</dbReference>
<accession>A0ABU1ZPG9</accession>
<evidence type="ECO:0000313" key="3">
    <source>
        <dbReference type="Proteomes" id="UP001268089"/>
    </source>
</evidence>
<dbReference type="Pfam" id="PF01381">
    <property type="entry name" value="HTH_3"/>
    <property type="match status" value="1"/>
</dbReference>
<organism evidence="2 3">
    <name type="scientific">Rhodoferax saidenbachensis</name>
    <dbReference type="NCBI Taxonomy" id="1484693"/>
    <lineage>
        <taxon>Bacteria</taxon>
        <taxon>Pseudomonadati</taxon>
        <taxon>Pseudomonadota</taxon>
        <taxon>Betaproteobacteria</taxon>
        <taxon>Burkholderiales</taxon>
        <taxon>Comamonadaceae</taxon>
        <taxon>Rhodoferax</taxon>
    </lineage>
</organism>
<reference evidence="2 3" key="1">
    <citation type="submission" date="2023-07" db="EMBL/GenBank/DDBJ databases">
        <title>Sorghum-associated microbial communities from plants grown in Nebraska, USA.</title>
        <authorList>
            <person name="Schachtman D."/>
        </authorList>
    </citation>
    <scope>NUCLEOTIDE SEQUENCE [LARGE SCALE GENOMIC DNA]</scope>
    <source>
        <strain evidence="2 3">BE308</strain>
    </source>
</reference>
<comment type="caution">
    <text evidence="2">The sequence shown here is derived from an EMBL/GenBank/DDBJ whole genome shotgun (WGS) entry which is preliminary data.</text>
</comment>
<dbReference type="Gene3D" id="1.10.260.40">
    <property type="entry name" value="lambda repressor-like DNA-binding domains"/>
    <property type="match status" value="1"/>
</dbReference>
<dbReference type="InterPro" id="IPR001387">
    <property type="entry name" value="Cro/C1-type_HTH"/>
</dbReference>
<evidence type="ECO:0000259" key="1">
    <source>
        <dbReference type="PROSITE" id="PS50943"/>
    </source>
</evidence>
<dbReference type="InterPro" id="IPR010982">
    <property type="entry name" value="Lambda_DNA-bd_dom_sf"/>
</dbReference>